<evidence type="ECO:0000256" key="6">
    <source>
        <dbReference type="ARBA" id="ARBA00022829"/>
    </source>
</evidence>
<dbReference type="GO" id="GO:0009037">
    <property type="term" value="F:tyrosine-based site-specific recombinase activity"/>
    <property type="evidence" value="ECO:0007669"/>
    <property type="project" value="UniProtKB-UniRule"/>
</dbReference>
<dbReference type="HAMAP" id="MF_01808">
    <property type="entry name" value="Recomb_XerC_XerD"/>
    <property type="match status" value="1"/>
</dbReference>
<dbReference type="PANTHER" id="PTHR30349">
    <property type="entry name" value="PHAGE INTEGRASE-RELATED"/>
    <property type="match status" value="1"/>
</dbReference>
<evidence type="ECO:0000256" key="1">
    <source>
        <dbReference type="ARBA" id="ARBA00004496"/>
    </source>
</evidence>
<feature type="domain" description="Core-binding (CB)" evidence="13">
    <location>
        <begin position="1"/>
        <end position="86"/>
    </location>
</feature>
<comment type="subunit">
    <text evidence="11">Forms a cyclic heterotetrameric complex composed of two molecules of XerC and two molecules of XerD.</text>
</comment>
<dbReference type="InterPro" id="IPR011010">
    <property type="entry name" value="DNA_brk_join_enz"/>
</dbReference>
<dbReference type="Pfam" id="PF00589">
    <property type="entry name" value="Phage_integrase"/>
    <property type="match status" value="1"/>
</dbReference>
<dbReference type="Proteomes" id="UP000811899">
    <property type="component" value="Unassembled WGS sequence"/>
</dbReference>
<dbReference type="InterPro" id="IPR004107">
    <property type="entry name" value="Integrase_SAM-like_N"/>
</dbReference>
<evidence type="ECO:0000313" key="15">
    <source>
        <dbReference type="Proteomes" id="UP000811899"/>
    </source>
</evidence>
<dbReference type="InterPro" id="IPR023009">
    <property type="entry name" value="Tyrosine_recombinase_XerC/XerD"/>
</dbReference>
<dbReference type="GO" id="GO:0051301">
    <property type="term" value="P:cell division"/>
    <property type="evidence" value="ECO:0007669"/>
    <property type="project" value="UniProtKB-KW"/>
</dbReference>
<feature type="active site" evidence="11">
    <location>
        <position position="147"/>
    </location>
</feature>
<dbReference type="AlphaFoldDB" id="A0AAW4L9E3"/>
<reference evidence="14 15" key="1">
    <citation type="submission" date="2021-05" db="EMBL/GenBank/DDBJ databases">
        <title>The draft genome of Geobacter pelophilus DSM 12255.</title>
        <authorList>
            <person name="Xu Z."/>
            <person name="Masuda Y."/>
            <person name="Itoh H."/>
            <person name="Senoo K."/>
        </authorList>
    </citation>
    <scope>NUCLEOTIDE SEQUENCE [LARGE SCALE GENOMIC DNA]</scope>
    <source>
        <strain evidence="14 15">DSM 12255</strain>
    </source>
</reference>
<dbReference type="InterPro" id="IPR013762">
    <property type="entry name" value="Integrase-like_cat_sf"/>
</dbReference>
<sequence>MNQYLDLFLGYLSVEKGLSRNTLEAYSHDIGGYIDFLAIGNGINEPADIRPQQVSGFLAQLKSSGLAPRSRARVLSAVRMFHKFLMIEGYAKVNPAALIEAPKTLRLLPEVLSMREVEALLAAPKTDSVIDLRDRAMLELLYATGLRVSELVALKLQNLNLQAGYLMTMGKGSKERVVPMGDSARKSIELYFASCRTSLASSSDSQYLFITRLGGRMSRQAFWNLIKKRAIEAGIHKSISPHTLRHSFATHLLENGADLRSVQLMLGHADLSTTQIYTHITRERLKRLHAEHHPRG</sequence>
<dbReference type="HAMAP" id="MF_01807">
    <property type="entry name" value="Recomb_XerD"/>
    <property type="match status" value="1"/>
</dbReference>
<evidence type="ECO:0000256" key="3">
    <source>
        <dbReference type="ARBA" id="ARBA00015810"/>
    </source>
</evidence>
<dbReference type="NCBIfam" id="TIGR02225">
    <property type="entry name" value="recomb_XerD"/>
    <property type="match status" value="1"/>
</dbReference>
<evidence type="ECO:0000259" key="12">
    <source>
        <dbReference type="PROSITE" id="PS51898"/>
    </source>
</evidence>
<dbReference type="InterPro" id="IPR011932">
    <property type="entry name" value="Recomb_XerD"/>
</dbReference>
<comment type="function">
    <text evidence="11">Site-specific tyrosine recombinase, which acts by catalyzing the cutting and rejoining of the recombining DNA molecules. The XerC-XerD complex is essential to convert dimers of the bacterial chromosome into monomers to permit their segregation at cell division. It also contributes to the segregational stability of plasmids.</text>
</comment>
<keyword evidence="6 11" id="KW-0159">Chromosome partition</keyword>
<evidence type="ECO:0000256" key="10">
    <source>
        <dbReference type="ARBA" id="ARBA00023306"/>
    </source>
</evidence>
<name>A0AAW4L9E3_9BACT</name>
<feature type="active site" evidence="11">
    <location>
        <position position="245"/>
    </location>
</feature>
<dbReference type="PROSITE" id="PS51898">
    <property type="entry name" value="TYR_RECOMBINASE"/>
    <property type="match status" value="1"/>
</dbReference>
<dbReference type="NCBIfam" id="NF040815">
    <property type="entry name" value="recomb_XerA_Arch"/>
    <property type="match status" value="1"/>
</dbReference>
<comment type="similarity">
    <text evidence="2 11">Belongs to the 'phage' integrase family. XerD subfamily.</text>
</comment>
<evidence type="ECO:0000256" key="5">
    <source>
        <dbReference type="ARBA" id="ARBA00022618"/>
    </source>
</evidence>
<comment type="subcellular location">
    <subcellularLocation>
        <location evidence="1 11">Cytoplasm</location>
    </subcellularLocation>
</comment>
<dbReference type="GO" id="GO:0006313">
    <property type="term" value="P:DNA transposition"/>
    <property type="evidence" value="ECO:0007669"/>
    <property type="project" value="UniProtKB-UniRule"/>
</dbReference>
<evidence type="ECO:0000256" key="9">
    <source>
        <dbReference type="ARBA" id="ARBA00023172"/>
    </source>
</evidence>
<dbReference type="PANTHER" id="PTHR30349:SF90">
    <property type="entry name" value="TYROSINE RECOMBINASE XERD"/>
    <property type="match status" value="1"/>
</dbReference>
<evidence type="ECO:0000256" key="8">
    <source>
        <dbReference type="ARBA" id="ARBA00023125"/>
    </source>
</evidence>
<dbReference type="NCBIfam" id="NF001399">
    <property type="entry name" value="PRK00283.1"/>
    <property type="match status" value="1"/>
</dbReference>
<dbReference type="EMBL" id="JAHCVJ010000003">
    <property type="protein sequence ID" value="MBT0664462.1"/>
    <property type="molecule type" value="Genomic_DNA"/>
</dbReference>
<dbReference type="Gene3D" id="1.10.150.130">
    <property type="match status" value="1"/>
</dbReference>
<keyword evidence="5 11" id="KW-0132">Cell division</keyword>
<feature type="active site" evidence="11">
    <location>
        <position position="242"/>
    </location>
</feature>
<dbReference type="CDD" id="cd00798">
    <property type="entry name" value="INT_XerDC_C"/>
    <property type="match status" value="1"/>
</dbReference>
<dbReference type="InterPro" id="IPR050090">
    <property type="entry name" value="Tyrosine_recombinase_XerCD"/>
</dbReference>
<dbReference type="Pfam" id="PF02899">
    <property type="entry name" value="Phage_int_SAM_1"/>
    <property type="match status" value="1"/>
</dbReference>
<feature type="active site" evidence="11">
    <location>
        <position position="171"/>
    </location>
</feature>
<keyword evidence="8 11" id="KW-0238">DNA-binding</keyword>
<dbReference type="InterPro" id="IPR002104">
    <property type="entry name" value="Integrase_catalytic"/>
</dbReference>
<keyword evidence="10 11" id="KW-0131">Cell cycle</keyword>
<evidence type="ECO:0000313" key="14">
    <source>
        <dbReference type="EMBL" id="MBT0664462.1"/>
    </source>
</evidence>
<evidence type="ECO:0000259" key="13">
    <source>
        <dbReference type="PROSITE" id="PS51900"/>
    </source>
</evidence>
<feature type="active site" description="O-(3'-phospho-DNA)-tyrosine intermediate" evidence="11">
    <location>
        <position position="277"/>
    </location>
</feature>
<dbReference type="GO" id="GO:0005737">
    <property type="term" value="C:cytoplasm"/>
    <property type="evidence" value="ECO:0007669"/>
    <property type="project" value="UniProtKB-SubCell"/>
</dbReference>
<dbReference type="PROSITE" id="PS51900">
    <property type="entry name" value="CB"/>
    <property type="match status" value="1"/>
</dbReference>
<dbReference type="GO" id="GO:0003677">
    <property type="term" value="F:DNA binding"/>
    <property type="evidence" value="ECO:0007669"/>
    <property type="project" value="UniProtKB-UniRule"/>
</dbReference>
<accession>A0AAW4L9E3</accession>
<keyword evidence="15" id="KW-1185">Reference proteome</keyword>
<feature type="domain" description="Tyr recombinase" evidence="12">
    <location>
        <begin position="107"/>
        <end position="290"/>
    </location>
</feature>
<protein>
    <recommendedName>
        <fullName evidence="3 11">Tyrosine recombinase XerD</fullName>
    </recommendedName>
</protein>
<evidence type="ECO:0000256" key="7">
    <source>
        <dbReference type="ARBA" id="ARBA00022908"/>
    </source>
</evidence>
<evidence type="ECO:0000256" key="2">
    <source>
        <dbReference type="ARBA" id="ARBA00010450"/>
    </source>
</evidence>
<dbReference type="InterPro" id="IPR044068">
    <property type="entry name" value="CB"/>
</dbReference>
<keyword evidence="7 11" id="KW-0229">DNA integration</keyword>
<gene>
    <name evidence="11 14" type="primary">xerD</name>
    <name evidence="14" type="ORF">KI809_09140</name>
</gene>
<dbReference type="SUPFAM" id="SSF56349">
    <property type="entry name" value="DNA breaking-rejoining enzymes"/>
    <property type="match status" value="1"/>
</dbReference>
<comment type="caution">
    <text evidence="14">The sequence shown here is derived from an EMBL/GenBank/DDBJ whole genome shotgun (WGS) entry which is preliminary data.</text>
</comment>
<dbReference type="RefSeq" id="WP_214171237.1">
    <property type="nucleotide sequence ID" value="NZ_JAHCVJ010000003.1"/>
</dbReference>
<dbReference type="GO" id="GO:0007059">
    <property type="term" value="P:chromosome segregation"/>
    <property type="evidence" value="ECO:0007669"/>
    <property type="project" value="UniProtKB-UniRule"/>
</dbReference>
<organism evidence="14 15">
    <name type="scientific">Geoanaerobacter pelophilus</name>
    <dbReference type="NCBI Taxonomy" id="60036"/>
    <lineage>
        <taxon>Bacteria</taxon>
        <taxon>Pseudomonadati</taxon>
        <taxon>Thermodesulfobacteriota</taxon>
        <taxon>Desulfuromonadia</taxon>
        <taxon>Geobacterales</taxon>
        <taxon>Geobacteraceae</taxon>
        <taxon>Geoanaerobacter</taxon>
    </lineage>
</organism>
<dbReference type="InterPro" id="IPR010998">
    <property type="entry name" value="Integrase_recombinase_N"/>
</dbReference>
<keyword evidence="4 11" id="KW-0963">Cytoplasm</keyword>
<dbReference type="Gene3D" id="1.10.443.10">
    <property type="entry name" value="Intergrase catalytic core"/>
    <property type="match status" value="1"/>
</dbReference>
<keyword evidence="9 11" id="KW-0233">DNA recombination</keyword>
<evidence type="ECO:0000256" key="4">
    <source>
        <dbReference type="ARBA" id="ARBA00022490"/>
    </source>
</evidence>
<feature type="active site" evidence="11">
    <location>
        <position position="268"/>
    </location>
</feature>
<evidence type="ECO:0000256" key="11">
    <source>
        <dbReference type="HAMAP-Rule" id="MF_01807"/>
    </source>
</evidence>
<proteinExistence type="inferred from homology"/>